<dbReference type="Gene3D" id="1.10.1740.10">
    <property type="match status" value="1"/>
</dbReference>
<evidence type="ECO:0000256" key="3">
    <source>
        <dbReference type="ARBA" id="ARBA00023082"/>
    </source>
</evidence>
<dbReference type="InterPro" id="IPR013324">
    <property type="entry name" value="RNA_pol_sigma_r3/r4-like"/>
</dbReference>
<dbReference type="SUPFAM" id="SSF88659">
    <property type="entry name" value="Sigma3 and sigma4 domains of RNA polymerase sigma factors"/>
    <property type="match status" value="1"/>
</dbReference>
<evidence type="ECO:0000256" key="4">
    <source>
        <dbReference type="ARBA" id="ARBA00023125"/>
    </source>
</evidence>
<dbReference type="SUPFAM" id="SSF88946">
    <property type="entry name" value="Sigma2 domain of RNA polymerase sigma factors"/>
    <property type="match status" value="1"/>
</dbReference>
<evidence type="ECO:0000256" key="2">
    <source>
        <dbReference type="ARBA" id="ARBA00023015"/>
    </source>
</evidence>
<dbReference type="EMBL" id="JBHUMX010000014">
    <property type="protein sequence ID" value="MFD2628576.1"/>
    <property type="molecule type" value="Genomic_DNA"/>
</dbReference>
<dbReference type="InterPro" id="IPR007627">
    <property type="entry name" value="RNA_pol_sigma70_r2"/>
</dbReference>
<evidence type="ECO:0000256" key="5">
    <source>
        <dbReference type="ARBA" id="ARBA00023163"/>
    </source>
</evidence>
<accession>A0ABW5PZJ1</accession>
<reference evidence="8" key="1">
    <citation type="journal article" date="2019" name="Int. J. Syst. Evol. Microbiol.">
        <title>The Global Catalogue of Microorganisms (GCM) 10K type strain sequencing project: providing services to taxonomists for standard genome sequencing and annotation.</title>
        <authorList>
            <consortium name="The Broad Institute Genomics Platform"/>
            <consortium name="The Broad Institute Genome Sequencing Center for Infectious Disease"/>
            <person name="Wu L."/>
            <person name="Ma J."/>
        </authorList>
    </citation>
    <scope>NUCLEOTIDE SEQUENCE [LARGE SCALE GENOMIC DNA]</scope>
    <source>
        <strain evidence="8">TISTR 1858</strain>
    </source>
</reference>
<dbReference type="InterPro" id="IPR013325">
    <property type="entry name" value="RNA_pol_sigma_r2"/>
</dbReference>
<dbReference type="RefSeq" id="WP_379561298.1">
    <property type="nucleotide sequence ID" value="NZ_JBHUMX010000014.1"/>
</dbReference>
<dbReference type="Pfam" id="PF04542">
    <property type="entry name" value="Sigma70_r2"/>
    <property type="match status" value="1"/>
</dbReference>
<dbReference type="NCBIfam" id="TIGR02937">
    <property type="entry name" value="sigma70-ECF"/>
    <property type="match status" value="1"/>
</dbReference>
<keyword evidence="8" id="KW-1185">Reference proteome</keyword>
<organism evidence="7 8">
    <name type="scientific">Oceanobacillus kapialis</name>
    <dbReference type="NCBI Taxonomy" id="481353"/>
    <lineage>
        <taxon>Bacteria</taxon>
        <taxon>Bacillati</taxon>
        <taxon>Bacillota</taxon>
        <taxon>Bacilli</taxon>
        <taxon>Bacillales</taxon>
        <taxon>Bacillaceae</taxon>
        <taxon>Oceanobacillus</taxon>
    </lineage>
</organism>
<sequence>MNNKNMESFEEIMKQNERRVHYHIHRLNLSDPHKEYFQEGLCAMWNAYENYDPDKGTMATYFNYTIRNRLVDLARKQGRENSNQLKAFKEIKKHAVDGNKVMRAEGSSNIVSVTENMDYSEQKLWEIIKQELTDNQWKWVYYYIIGRMKIKEIAKQEATTEEAVKSWGKQARKKLRNKDLLKRLGLFG</sequence>
<gene>
    <name evidence="7" type="ORF">ACFSUN_07220</name>
</gene>
<keyword evidence="4" id="KW-0238">DNA-binding</keyword>
<comment type="caution">
    <text evidence="7">The sequence shown here is derived from an EMBL/GenBank/DDBJ whole genome shotgun (WGS) entry which is preliminary data.</text>
</comment>
<dbReference type="InterPro" id="IPR039425">
    <property type="entry name" value="RNA_pol_sigma-70-like"/>
</dbReference>
<feature type="domain" description="RNA polymerase sigma-70 region 2" evidence="6">
    <location>
        <begin position="13"/>
        <end position="79"/>
    </location>
</feature>
<keyword evidence="3" id="KW-0731">Sigma factor</keyword>
<dbReference type="PANTHER" id="PTHR43133">
    <property type="entry name" value="RNA POLYMERASE ECF-TYPE SIGMA FACTO"/>
    <property type="match status" value="1"/>
</dbReference>
<keyword evidence="5" id="KW-0804">Transcription</keyword>
<evidence type="ECO:0000256" key="1">
    <source>
        <dbReference type="ARBA" id="ARBA00010641"/>
    </source>
</evidence>
<dbReference type="PANTHER" id="PTHR43133:SF8">
    <property type="entry name" value="RNA POLYMERASE SIGMA FACTOR HI_1459-RELATED"/>
    <property type="match status" value="1"/>
</dbReference>
<protein>
    <submittedName>
        <fullName evidence="7">Sigma-70 family RNA polymerase sigma factor</fullName>
    </submittedName>
</protein>
<evidence type="ECO:0000313" key="8">
    <source>
        <dbReference type="Proteomes" id="UP001597451"/>
    </source>
</evidence>
<dbReference type="Gene3D" id="1.10.10.10">
    <property type="entry name" value="Winged helix-like DNA-binding domain superfamily/Winged helix DNA-binding domain"/>
    <property type="match status" value="1"/>
</dbReference>
<dbReference type="InterPro" id="IPR036388">
    <property type="entry name" value="WH-like_DNA-bd_sf"/>
</dbReference>
<evidence type="ECO:0000259" key="6">
    <source>
        <dbReference type="Pfam" id="PF04542"/>
    </source>
</evidence>
<evidence type="ECO:0000313" key="7">
    <source>
        <dbReference type="EMBL" id="MFD2628576.1"/>
    </source>
</evidence>
<comment type="similarity">
    <text evidence="1">Belongs to the sigma-70 factor family. ECF subfamily.</text>
</comment>
<keyword evidence="2" id="KW-0805">Transcription regulation</keyword>
<dbReference type="Proteomes" id="UP001597451">
    <property type="component" value="Unassembled WGS sequence"/>
</dbReference>
<name>A0ABW5PZJ1_9BACI</name>
<proteinExistence type="inferred from homology"/>
<dbReference type="InterPro" id="IPR014284">
    <property type="entry name" value="RNA_pol_sigma-70_dom"/>
</dbReference>